<dbReference type="PANTHER" id="PTHR38776:SF1">
    <property type="entry name" value="MLTA-INTERACTING PROTEIN-RELATED"/>
    <property type="match status" value="1"/>
</dbReference>
<accession>A0ABS2D7T1</accession>
<gene>
    <name evidence="7" type="ORF">ILT43_11485</name>
</gene>
<evidence type="ECO:0000256" key="3">
    <source>
        <dbReference type="ARBA" id="ARBA00022729"/>
    </source>
</evidence>
<comment type="caution">
    <text evidence="7">The sequence shown here is derived from an EMBL/GenBank/DDBJ whole genome shotgun (WGS) entry which is preliminary data.</text>
</comment>
<feature type="signal peptide" evidence="6">
    <location>
        <begin position="1"/>
        <end position="20"/>
    </location>
</feature>
<dbReference type="Pfam" id="PF06629">
    <property type="entry name" value="MipA"/>
    <property type="match status" value="1"/>
</dbReference>
<evidence type="ECO:0000256" key="6">
    <source>
        <dbReference type="SAM" id="SignalP"/>
    </source>
</evidence>
<proteinExistence type="inferred from homology"/>
<comment type="subcellular location">
    <subcellularLocation>
        <location evidence="1">Cell outer membrane</location>
    </subcellularLocation>
</comment>
<name>A0ABS2D7T1_9SPHN</name>
<protein>
    <submittedName>
        <fullName evidence="7">MipA/OmpV family protein</fullName>
    </submittedName>
</protein>
<evidence type="ECO:0000256" key="2">
    <source>
        <dbReference type="ARBA" id="ARBA00005722"/>
    </source>
</evidence>
<keyword evidence="4" id="KW-0472">Membrane</keyword>
<organism evidence="7 8">
    <name type="scientific">Sphingomonas longa</name>
    <dbReference type="NCBI Taxonomy" id="2778730"/>
    <lineage>
        <taxon>Bacteria</taxon>
        <taxon>Pseudomonadati</taxon>
        <taxon>Pseudomonadota</taxon>
        <taxon>Alphaproteobacteria</taxon>
        <taxon>Sphingomonadales</taxon>
        <taxon>Sphingomonadaceae</taxon>
        <taxon>Sphingomonas</taxon>
    </lineage>
</organism>
<dbReference type="EMBL" id="JAFEMC010000003">
    <property type="protein sequence ID" value="MBM6576999.1"/>
    <property type="molecule type" value="Genomic_DNA"/>
</dbReference>
<keyword evidence="3 6" id="KW-0732">Signal</keyword>
<evidence type="ECO:0000313" key="8">
    <source>
        <dbReference type="Proteomes" id="UP000763641"/>
    </source>
</evidence>
<evidence type="ECO:0000256" key="1">
    <source>
        <dbReference type="ARBA" id="ARBA00004442"/>
    </source>
</evidence>
<evidence type="ECO:0000256" key="4">
    <source>
        <dbReference type="ARBA" id="ARBA00023136"/>
    </source>
</evidence>
<keyword evidence="5" id="KW-0998">Cell outer membrane</keyword>
<evidence type="ECO:0000313" key="7">
    <source>
        <dbReference type="EMBL" id="MBM6576999.1"/>
    </source>
</evidence>
<dbReference type="InterPro" id="IPR010583">
    <property type="entry name" value="MipA"/>
</dbReference>
<keyword evidence="8" id="KW-1185">Reference proteome</keyword>
<feature type="chain" id="PRO_5045365854" evidence="6">
    <location>
        <begin position="21"/>
        <end position="286"/>
    </location>
</feature>
<dbReference type="Proteomes" id="UP000763641">
    <property type="component" value="Unassembled WGS sequence"/>
</dbReference>
<comment type="similarity">
    <text evidence="2">Belongs to the MipA/OmpV family.</text>
</comment>
<reference evidence="7 8" key="1">
    <citation type="submission" date="2020-12" db="EMBL/GenBank/DDBJ databases">
        <title>Sphingomonas sp.</title>
        <authorList>
            <person name="Kim M.K."/>
        </authorList>
    </citation>
    <scope>NUCLEOTIDE SEQUENCE [LARGE SCALE GENOMIC DNA]</scope>
    <source>
        <strain evidence="7 8">BT552</strain>
    </source>
</reference>
<evidence type="ECO:0000256" key="5">
    <source>
        <dbReference type="ARBA" id="ARBA00023237"/>
    </source>
</evidence>
<sequence length="286" mass="30057">MRAILPAAALLLLFTAPALAQSAADTPPAGSADGFDADTVTVGVAAAYLSDYEGSNDYRVVPAPAAIGSISGYAFQVLGNRVSVDLIRNQAGPTWDLQAGPIAVLNFNRSNTKSIDDRRVKALGEVNTAYEVGGFVGVGKTGVLTSPYDRLAVSVSYRYDVGNAHESGIWQPTVSYFTPLSQKAAVGIFASGERAAGKYARTYFSVSPQQSLASGLPVYNARGGWKNWSLGVAGTYVLSGDLLHGWKAVGGVNYRRLLNDYADSPLTSIAGSRTQWLGAVGVAYTF</sequence>
<dbReference type="PANTHER" id="PTHR38776">
    <property type="entry name" value="MLTA-INTERACTING PROTEIN-RELATED"/>
    <property type="match status" value="1"/>
</dbReference>
<dbReference type="RefSeq" id="WP_204199102.1">
    <property type="nucleotide sequence ID" value="NZ_JAFEMC010000003.1"/>
</dbReference>